<dbReference type="Gene3D" id="3.40.720.10">
    <property type="entry name" value="Alkaline Phosphatase, subunit A"/>
    <property type="match status" value="1"/>
</dbReference>
<dbReference type="EMBL" id="BARS01050392">
    <property type="protein sequence ID" value="GAG48050.1"/>
    <property type="molecule type" value="Genomic_DNA"/>
</dbReference>
<dbReference type="Pfam" id="PF01663">
    <property type="entry name" value="Phosphodiest"/>
    <property type="match status" value="1"/>
</dbReference>
<feature type="non-terminal residue" evidence="1">
    <location>
        <position position="81"/>
    </location>
</feature>
<accession>X0XXJ3</accession>
<gene>
    <name evidence="1" type="ORF">S01H1_75238</name>
</gene>
<dbReference type="SUPFAM" id="SSF53649">
    <property type="entry name" value="Alkaline phosphatase-like"/>
    <property type="match status" value="1"/>
</dbReference>
<dbReference type="InterPro" id="IPR017850">
    <property type="entry name" value="Alkaline_phosphatase_core_sf"/>
</dbReference>
<proteinExistence type="predicted"/>
<organism evidence="1">
    <name type="scientific">marine sediment metagenome</name>
    <dbReference type="NCBI Taxonomy" id="412755"/>
    <lineage>
        <taxon>unclassified sequences</taxon>
        <taxon>metagenomes</taxon>
        <taxon>ecological metagenomes</taxon>
    </lineage>
</organism>
<protein>
    <submittedName>
        <fullName evidence="1">Uncharacterized protein</fullName>
    </submittedName>
</protein>
<comment type="caution">
    <text evidence="1">The sequence shown here is derived from an EMBL/GenBank/DDBJ whole genome shotgun (WGS) entry which is preliminary data.</text>
</comment>
<name>X0XXJ3_9ZZZZ</name>
<reference evidence="1" key="1">
    <citation type="journal article" date="2014" name="Front. Microbiol.">
        <title>High frequency of phylogenetically diverse reductive dehalogenase-homologous genes in deep subseafloor sedimentary metagenomes.</title>
        <authorList>
            <person name="Kawai M."/>
            <person name="Futagami T."/>
            <person name="Toyoda A."/>
            <person name="Takaki Y."/>
            <person name="Nishi S."/>
            <person name="Hori S."/>
            <person name="Arai W."/>
            <person name="Tsubouchi T."/>
            <person name="Morono Y."/>
            <person name="Uchiyama I."/>
            <person name="Ito T."/>
            <person name="Fujiyama A."/>
            <person name="Inagaki F."/>
            <person name="Takami H."/>
        </authorList>
    </citation>
    <scope>NUCLEOTIDE SEQUENCE</scope>
    <source>
        <strain evidence="1">Expedition CK06-06</strain>
    </source>
</reference>
<evidence type="ECO:0000313" key="1">
    <source>
        <dbReference type="EMBL" id="GAG48050.1"/>
    </source>
</evidence>
<dbReference type="AlphaFoldDB" id="X0XXJ3"/>
<dbReference type="InterPro" id="IPR002591">
    <property type="entry name" value="Phosphodiest/P_Trfase"/>
</dbReference>
<sequence>MKASLPEISSVSWTNFMTGTNPGTHGIFGFTDFKTDSYDLCFPNFLDLKKETFWDKLGEQRKKCIIINQPSTYPARKINGT</sequence>